<accession>A0ABY8BG44</accession>
<evidence type="ECO:0000313" key="1">
    <source>
        <dbReference type="EMBL" id="WEF34907.1"/>
    </source>
</evidence>
<keyword evidence="2" id="KW-1185">Reference proteome</keyword>
<dbReference type="EMBL" id="CP119083">
    <property type="protein sequence ID" value="WEF34907.1"/>
    <property type="molecule type" value="Genomic_DNA"/>
</dbReference>
<sequence>MTNTTNTAAQAAPVVAASELSNEQIAATAYSQFGIVADDQEIAAFARWVLAAATPAASEGWTVAAGEMPKGNVLASMRYPTGKRRTIVAFYAGKFQIECGCDDGVAFELNEEDDEFYLQEGWYECVQNWGDFSSVAVTEGAVTHHRPLPAAPTQAEGQGHD</sequence>
<gene>
    <name evidence="1" type="ORF">PX653_09145</name>
</gene>
<dbReference type="RefSeq" id="WP_277417578.1">
    <property type="nucleotide sequence ID" value="NZ_CP119083.1"/>
</dbReference>
<protein>
    <recommendedName>
        <fullName evidence="3">DUF551 domain-containing protein</fullName>
    </recommendedName>
</protein>
<proteinExistence type="predicted"/>
<evidence type="ECO:0008006" key="3">
    <source>
        <dbReference type="Google" id="ProtNLM"/>
    </source>
</evidence>
<name>A0ABY8BG44_9BURK</name>
<evidence type="ECO:0000313" key="2">
    <source>
        <dbReference type="Proteomes" id="UP001216510"/>
    </source>
</evidence>
<organism evidence="1 2">
    <name type="scientific">Pseudoduganella chitinolytica</name>
    <dbReference type="NCBI Taxonomy" id="34070"/>
    <lineage>
        <taxon>Bacteria</taxon>
        <taxon>Pseudomonadati</taxon>
        <taxon>Pseudomonadota</taxon>
        <taxon>Betaproteobacteria</taxon>
        <taxon>Burkholderiales</taxon>
        <taxon>Oxalobacteraceae</taxon>
        <taxon>Telluria group</taxon>
        <taxon>Pseudoduganella</taxon>
    </lineage>
</organism>
<reference evidence="1 2" key="1">
    <citation type="submission" date="2023-02" db="EMBL/GenBank/DDBJ databases">
        <title>Gemone sequence of Telluria chitinolytica ACM 3522T.</title>
        <authorList>
            <person name="Frediansyah A."/>
            <person name="Miess H."/>
            <person name="Gross H."/>
        </authorList>
    </citation>
    <scope>NUCLEOTIDE SEQUENCE [LARGE SCALE GENOMIC DNA]</scope>
    <source>
        <strain evidence="1 2">ACM 3522</strain>
    </source>
</reference>
<dbReference type="Proteomes" id="UP001216510">
    <property type="component" value="Chromosome"/>
</dbReference>